<keyword evidence="2" id="KW-0175">Coiled coil</keyword>
<sequence length="232" mass="26534">MMNIFKRLLKIGQAEIHAIVDKMENPITLIAQGLSDMKEELTKIEENYIRTRATGIRIENMLRQKKEAADTLENKARLILEKSKTGEIPADIAKKLAFDALKAKKELLQDTQELGSQLDDNAKFIEEINIHLEVLKFNISKWEKELTTLKTKQQISATSILMNKQMANIEHNSTIQLLEQMKAKSEDDDALAAARREFVQDKLKTSQFAEITPDEESVKNELENLKKQLGLE</sequence>
<organism evidence="3 4">
    <name type="scientific">Sphingobacterium faecale</name>
    <dbReference type="NCBI Taxonomy" id="2803775"/>
    <lineage>
        <taxon>Bacteria</taxon>
        <taxon>Pseudomonadati</taxon>
        <taxon>Bacteroidota</taxon>
        <taxon>Sphingobacteriia</taxon>
        <taxon>Sphingobacteriales</taxon>
        <taxon>Sphingobacteriaceae</taxon>
        <taxon>Sphingobacterium</taxon>
    </lineage>
</organism>
<dbReference type="PANTHER" id="PTHR31088">
    <property type="entry name" value="MEMBRANE-ASSOCIATED PROTEIN VIPP1, CHLOROPLASTIC"/>
    <property type="match status" value="1"/>
</dbReference>
<dbReference type="RefSeq" id="WP_202104291.1">
    <property type="nucleotide sequence ID" value="NZ_JAERTY010000010.1"/>
</dbReference>
<evidence type="ECO:0000256" key="2">
    <source>
        <dbReference type="SAM" id="Coils"/>
    </source>
</evidence>
<dbReference type="InterPro" id="IPR007157">
    <property type="entry name" value="PspA_VIPP1"/>
</dbReference>
<dbReference type="PANTHER" id="PTHR31088:SF6">
    <property type="entry name" value="PHAGE SHOCK PROTEIN A"/>
    <property type="match status" value="1"/>
</dbReference>
<proteinExistence type="inferred from homology"/>
<dbReference type="Pfam" id="PF04012">
    <property type="entry name" value="PspA_IM30"/>
    <property type="match status" value="1"/>
</dbReference>
<keyword evidence="4" id="KW-1185">Reference proteome</keyword>
<evidence type="ECO:0000313" key="4">
    <source>
        <dbReference type="Proteomes" id="UP000625283"/>
    </source>
</evidence>
<gene>
    <name evidence="3" type="ORF">JKG61_17700</name>
</gene>
<reference evidence="3 4" key="1">
    <citation type="submission" date="2021-01" db="EMBL/GenBank/DDBJ databases">
        <title>C459-1 draft genome sequence.</title>
        <authorList>
            <person name="Zhang X.-F."/>
        </authorList>
    </citation>
    <scope>NUCLEOTIDE SEQUENCE [LARGE SCALE GENOMIC DNA]</scope>
    <source>
        <strain evidence="4">C459-1</strain>
    </source>
</reference>
<evidence type="ECO:0000313" key="3">
    <source>
        <dbReference type="EMBL" id="MBL1410597.1"/>
    </source>
</evidence>
<comment type="similarity">
    <text evidence="1">Belongs to the PspA/Vipp/IM30 family.</text>
</comment>
<comment type="caution">
    <text evidence="3">The sequence shown here is derived from an EMBL/GenBank/DDBJ whole genome shotgun (WGS) entry which is preliminary data.</text>
</comment>
<evidence type="ECO:0000256" key="1">
    <source>
        <dbReference type="ARBA" id="ARBA00043985"/>
    </source>
</evidence>
<dbReference type="EMBL" id="JAERTY010000010">
    <property type="protein sequence ID" value="MBL1410597.1"/>
    <property type="molecule type" value="Genomic_DNA"/>
</dbReference>
<dbReference type="Proteomes" id="UP000625283">
    <property type="component" value="Unassembled WGS sequence"/>
</dbReference>
<name>A0ABS1R7C2_9SPHI</name>
<accession>A0ABS1R7C2</accession>
<protein>
    <submittedName>
        <fullName evidence="3">PspA/IM30 family protein</fullName>
    </submittedName>
</protein>
<feature type="coiled-coil region" evidence="2">
    <location>
        <begin position="34"/>
        <end position="82"/>
    </location>
</feature>